<dbReference type="Proteomes" id="UP000011115">
    <property type="component" value="Unassembled WGS sequence"/>
</dbReference>
<protein>
    <recommendedName>
        <fullName evidence="1">Putative plant transposon protein domain-containing protein</fullName>
    </recommendedName>
</protein>
<dbReference type="Pfam" id="PF20167">
    <property type="entry name" value="Transposase_32"/>
    <property type="match status" value="1"/>
</dbReference>
<evidence type="ECO:0000259" key="1">
    <source>
        <dbReference type="Pfam" id="PF20167"/>
    </source>
</evidence>
<dbReference type="GO" id="GO:0009579">
    <property type="term" value="C:thylakoid"/>
    <property type="evidence" value="ECO:0000318"/>
    <property type="project" value="GO_Central"/>
</dbReference>
<dbReference type="Gramene" id="PGSC0003DMT400091496">
    <property type="protein sequence ID" value="PGSC0003DMT400091496"/>
    <property type="gene ID" value="PGSC0003DMG400041067"/>
</dbReference>
<dbReference type="EnsemblPlants" id="PGSC0003DMT400091496">
    <property type="protein sequence ID" value="PGSC0003DMT400091496"/>
    <property type="gene ID" value="PGSC0003DMG400041067"/>
</dbReference>
<keyword evidence="3" id="KW-1185">Reference proteome</keyword>
<dbReference type="PANTHER" id="PTHR33180">
    <property type="entry name" value="PHOTOSYSTEM II CP43 REACTION CENTER PROTEIN"/>
    <property type="match status" value="1"/>
</dbReference>
<proteinExistence type="predicted"/>
<evidence type="ECO:0000313" key="3">
    <source>
        <dbReference type="Proteomes" id="UP000011115"/>
    </source>
</evidence>
<organism evidence="2 3">
    <name type="scientific">Solanum tuberosum</name>
    <name type="common">Potato</name>
    <dbReference type="NCBI Taxonomy" id="4113"/>
    <lineage>
        <taxon>Eukaryota</taxon>
        <taxon>Viridiplantae</taxon>
        <taxon>Streptophyta</taxon>
        <taxon>Embryophyta</taxon>
        <taxon>Tracheophyta</taxon>
        <taxon>Spermatophyta</taxon>
        <taxon>Magnoliopsida</taxon>
        <taxon>eudicotyledons</taxon>
        <taxon>Gunneridae</taxon>
        <taxon>Pentapetalae</taxon>
        <taxon>asterids</taxon>
        <taxon>lamiids</taxon>
        <taxon>Solanales</taxon>
        <taxon>Solanaceae</taxon>
        <taxon>Solanoideae</taxon>
        <taxon>Solaneae</taxon>
        <taxon>Solanum</taxon>
    </lineage>
</organism>
<dbReference type="AlphaFoldDB" id="M1DMR5"/>
<reference evidence="3" key="1">
    <citation type="journal article" date="2011" name="Nature">
        <title>Genome sequence and analysis of the tuber crop potato.</title>
        <authorList>
            <consortium name="The Potato Genome Sequencing Consortium"/>
        </authorList>
    </citation>
    <scope>NUCLEOTIDE SEQUENCE [LARGE SCALE GENOMIC DNA]</scope>
    <source>
        <strain evidence="3">cv. DM1-3 516 R44</strain>
    </source>
</reference>
<reference evidence="2" key="2">
    <citation type="submission" date="2015-06" db="UniProtKB">
        <authorList>
            <consortium name="EnsemblPlants"/>
        </authorList>
    </citation>
    <scope>IDENTIFICATION</scope>
    <source>
        <strain evidence="2">DM1-3 516 R44</strain>
    </source>
</reference>
<evidence type="ECO:0000313" key="2">
    <source>
        <dbReference type="EnsemblPlants" id="PGSC0003DMT400091496"/>
    </source>
</evidence>
<name>M1DMR5_SOLTU</name>
<dbReference type="PaxDb" id="4113-PGSC0003DMT400091496"/>
<feature type="domain" description="Putative plant transposon protein" evidence="1">
    <location>
        <begin position="77"/>
        <end position="173"/>
    </location>
</feature>
<sequence>MAKIMTQLDNLSKNFMGAGARSVNAVGVGCANSDESKFEALYNKEVNFLANQGGGYRSNYLRSKCGKCLKVQVGEAKAETMNRRRASLDELKGWLAPLISATTPRWIEAGVSIEKRDLSVVAHYWFGFISNSIMPSQNESILRYLKADCLGLIISRMSIDMGLIIEQEMAMRAK</sequence>
<dbReference type="PANTHER" id="PTHR33180:SF31">
    <property type="entry name" value="POLYPROTEIN PROTEIN"/>
    <property type="match status" value="1"/>
</dbReference>
<dbReference type="HOGENOM" id="CLU_1542781_0_0_1"/>
<dbReference type="InterPro" id="IPR046796">
    <property type="entry name" value="Transposase_32_dom"/>
</dbReference>
<dbReference type="InParanoid" id="M1DMR5"/>
<dbReference type="GO" id="GO:0009523">
    <property type="term" value="C:photosystem II"/>
    <property type="evidence" value="ECO:0000318"/>
    <property type="project" value="GO_Central"/>
</dbReference>
<accession>M1DMR5</accession>